<dbReference type="NCBIfam" id="NF035944">
    <property type="entry name" value="PEPxxWA-CTERM"/>
    <property type="match status" value="1"/>
</dbReference>
<dbReference type="NCBIfam" id="TIGR02595">
    <property type="entry name" value="PEP_CTERM"/>
    <property type="match status" value="1"/>
</dbReference>
<name>A0ABS2D3P5_9SPHN</name>
<dbReference type="Proteomes" id="UP000763641">
    <property type="component" value="Unassembled WGS sequence"/>
</dbReference>
<evidence type="ECO:0000313" key="3">
    <source>
        <dbReference type="EMBL" id="MBM6575532.1"/>
    </source>
</evidence>
<dbReference type="RefSeq" id="WP_204195063.1">
    <property type="nucleotide sequence ID" value="NZ_JAFEMC010000001.1"/>
</dbReference>
<proteinExistence type="predicted"/>
<accession>A0ABS2D3P5</accession>
<keyword evidence="1" id="KW-0732">Signal</keyword>
<feature type="chain" id="PRO_5046659219" evidence="1">
    <location>
        <begin position="22"/>
        <end position="219"/>
    </location>
</feature>
<dbReference type="EMBL" id="JAFEMC010000001">
    <property type="protein sequence ID" value="MBM6575532.1"/>
    <property type="molecule type" value="Genomic_DNA"/>
</dbReference>
<reference evidence="3 4" key="1">
    <citation type="submission" date="2020-12" db="EMBL/GenBank/DDBJ databases">
        <title>Sphingomonas sp.</title>
        <authorList>
            <person name="Kim M.K."/>
        </authorList>
    </citation>
    <scope>NUCLEOTIDE SEQUENCE [LARGE SCALE GENOMIC DNA]</scope>
    <source>
        <strain evidence="3 4">BT552</strain>
    </source>
</reference>
<gene>
    <name evidence="3" type="ORF">ILT43_04055</name>
</gene>
<feature type="domain" description="Ice-binding protein C-terminal" evidence="2">
    <location>
        <begin position="189"/>
        <end position="213"/>
    </location>
</feature>
<comment type="caution">
    <text evidence="3">The sequence shown here is derived from an EMBL/GenBank/DDBJ whole genome shotgun (WGS) entry which is preliminary data.</text>
</comment>
<sequence>MRSFMSAALFAVAALPGGAASADTIEVVSGQQRSFQLAAFGPTGQSFVAIDSNLTSFGFQFNALNPGSANLPFTFTLREGAGFGGAVVSTFDFTLPTSIDSRTPTWFDFDVTGTDVTIGNTYTAILSSGSARNGVVMGPDINIFTGQELSGDAYLPGRAFFTTPVYPNCAITGHCDLNFRVTGVTSVGAVPEPASWALMIAGSGLAGGALRRRRAPAFA</sequence>
<organism evidence="3 4">
    <name type="scientific">Sphingomonas longa</name>
    <dbReference type="NCBI Taxonomy" id="2778730"/>
    <lineage>
        <taxon>Bacteria</taxon>
        <taxon>Pseudomonadati</taxon>
        <taxon>Pseudomonadota</taxon>
        <taxon>Alphaproteobacteria</taxon>
        <taxon>Sphingomonadales</taxon>
        <taxon>Sphingomonadaceae</taxon>
        <taxon>Sphingomonas</taxon>
    </lineage>
</organism>
<dbReference type="InterPro" id="IPR013424">
    <property type="entry name" value="Ice-binding_C"/>
</dbReference>
<feature type="signal peptide" evidence="1">
    <location>
        <begin position="1"/>
        <end position="21"/>
    </location>
</feature>
<evidence type="ECO:0000313" key="4">
    <source>
        <dbReference type="Proteomes" id="UP000763641"/>
    </source>
</evidence>
<dbReference type="Pfam" id="PF07589">
    <property type="entry name" value="PEP-CTERM"/>
    <property type="match status" value="1"/>
</dbReference>
<keyword evidence="4" id="KW-1185">Reference proteome</keyword>
<evidence type="ECO:0000256" key="1">
    <source>
        <dbReference type="SAM" id="SignalP"/>
    </source>
</evidence>
<evidence type="ECO:0000259" key="2">
    <source>
        <dbReference type="Pfam" id="PF07589"/>
    </source>
</evidence>
<protein>
    <submittedName>
        <fullName evidence="3">PEP-CTERM sorting domain-containing protein</fullName>
    </submittedName>
</protein>